<sequence>MDEFDELLDKLFSFAREGLREELRDGRRDAGSGVGVLDTEDSIENEGRLGVVAALDELSLESVNWDDLRSNEFAPMPKGSSRGPFFLGVGSGSRVSGQLEVEVFRAIGRFANAFDSVNEEDGGSGEGFM</sequence>
<evidence type="ECO:0000313" key="2">
    <source>
        <dbReference type="Proteomes" id="UP001515480"/>
    </source>
</evidence>
<protein>
    <submittedName>
        <fullName evidence="1">Uncharacterized protein</fullName>
    </submittedName>
</protein>
<dbReference type="AlphaFoldDB" id="A0AB34JJ61"/>
<organism evidence="1 2">
    <name type="scientific">Prymnesium parvum</name>
    <name type="common">Toxic golden alga</name>
    <dbReference type="NCBI Taxonomy" id="97485"/>
    <lineage>
        <taxon>Eukaryota</taxon>
        <taxon>Haptista</taxon>
        <taxon>Haptophyta</taxon>
        <taxon>Prymnesiophyceae</taxon>
        <taxon>Prymnesiales</taxon>
        <taxon>Prymnesiaceae</taxon>
        <taxon>Prymnesium</taxon>
    </lineage>
</organism>
<keyword evidence="2" id="KW-1185">Reference proteome</keyword>
<name>A0AB34JJ61_PRYPA</name>
<comment type="caution">
    <text evidence="1">The sequence shown here is derived from an EMBL/GenBank/DDBJ whole genome shotgun (WGS) entry which is preliminary data.</text>
</comment>
<dbReference type="Proteomes" id="UP001515480">
    <property type="component" value="Unassembled WGS sequence"/>
</dbReference>
<gene>
    <name evidence="1" type="ORF">AB1Y20_022369</name>
</gene>
<proteinExistence type="predicted"/>
<reference evidence="1 2" key="1">
    <citation type="journal article" date="2024" name="Science">
        <title>Giant polyketide synthase enzymes in the biosynthesis of giant marine polyether toxins.</title>
        <authorList>
            <person name="Fallon T.R."/>
            <person name="Shende V.V."/>
            <person name="Wierzbicki I.H."/>
            <person name="Pendleton A.L."/>
            <person name="Watervoot N.F."/>
            <person name="Auber R.P."/>
            <person name="Gonzalez D.J."/>
            <person name="Wisecaver J.H."/>
            <person name="Moore B.S."/>
        </authorList>
    </citation>
    <scope>NUCLEOTIDE SEQUENCE [LARGE SCALE GENOMIC DNA]</scope>
    <source>
        <strain evidence="1 2">12B1</strain>
    </source>
</reference>
<evidence type="ECO:0000313" key="1">
    <source>
        <dbReference type="EMBL" id="KAL1520807.1"/>
    </source>
</evidence>
<accession>A0AB34JJ61</accession>
<dbReference type="EMBL" id="JBGBPQ010000008">
    <property type="protein sequence ID" value="KAL1520807.1"/>
    <property type="molecule type" value="Genomic_DNA"/>
</dbReference>